<gene>
    <name evidence="1" type="ORF">RIF29_15436</name>
</gene>
<comment type="caution">
    <text evidence="1">The sequence shown here is derived from an EMBL/GenBank/DDBJ whole genome shotgun (WGS) entry which is preliminary data.</text>
</comment>
<name>A0AAN9FH79_CROPI</name>
<dbReference type="AlphaFoldDB" id="A0AAN9FH79"/>
<protein>
    <submittedName>
        <fullName evidence="1">Uncharacterized protein</fullName>
    </submittedName>
</protein>
<sequence>MTLSFSASFSSGGGRFAVNRDGEVVEACDSSGSLAGSGERDEEQETYGDWKANSMAGYALVSRAGSETMIEFASRFESWNAYEPLEYIYDTHR</sequence>
<accession>A0AAN9FH79</accession>
<dbReference type="EMBL" id="JAYWIO010000003">
    <property type="protein sequence ID" value="KAK7274351.1"/>
    <property type="molecule type" value="Genomic_DNA"/>
</dbReference>
<evidence type="ECO:0000313" key="2">
    <source>
        <dbReference type="Proteomes" id="UP001372338"/>
    </source>
</evidence>
<evidence type="ECO:0000313" key="1">
    <source>
        <dbReference type="EMBL" id="KAK7274351.1"/>
    </source>
</evidence>
<keyword evidence="2" id="KW-1185">Reference proteome</keyword>
<reference evidence="1 2" key="1">
    <citation type="submission" date="2024-01" db="EMBL/GenBank/DDBJ databases">
        <title>The genomes of 5 underutilized Papilionoideae crops provide insights into root nodulation and disease resistanc.</title>
        <authorList>
            <person name="Yuan L."/>
        </authorList>
    </citation>
    <scope>NUCLEOTIDE SEQUENCE [LARGE SCALE GENOMIC DNA]</scope>
    <source>
        <strain evidence="1">ZHUSHIDOU_FW_LH</strain>
        <tissue evidence="1">Leaf</tissue>
    </source>
</reference>
<proteinExistence type="predicted"/>
<organism evidence="1 2">
    <name type="scientific">Crotalaria pallida</name>
    <name type="common">Smooth rattlebox</name>
    <name type="synonym">Crotalaria striata</name>
    <dbReference type="NCBI Taxonomy" id="3830"/>
    <lineage>
        <taxon>Eukaryota</taxon>
        <taxon>Viridiplantae</taxon>
        <taxon>Streptophyta</taxon>
        <taxon>Embryophyta</taxon>
        <taxon>Tracheophyta</taxon>
        <taxon>Spermatophyta</taxon>
        <taxon>Magnoliopsida</taxon>
        <taxon>eudicotyledons</taxon>
        <taxon>Gunneridae</taxon>
        <taxon>Pentapetalae</taxon>
        <taxon>rosids</taxon>
        <taxon>fabids</taxon>
        <taxon>Fabales</taxon>
        <taxon>Fabaceae</taxon>
        <taxon>Papilionoideae</taxon>
        <taxon>50 kb inversion clade</taxon>
        <taxon>genistoids sensu lato</taxon>
        <taxon>core genistoids</taxon>
        <taxon>Crotalarieae</taxon>
        <taxon>Crotalaria</taxon>
    </lineage>
</organism>
<dbReference type="Proteomes" id="UP001372338">
    <property type="component" value="Unassembled WGS sequence"/>
</dbReference>